<keyword evidence="3" id="KW-1185">Reference proteome</keyword>
<proteinExistence type="predicted"/>
<dbReference type="Proteomes" id="UP001501009">
    <property type="component" value="Unassembled WGS sequence"/>
</dbReference>
<feature type="region of interest" description="Disordered" evidence="1">
    <location>
        <begin position="52"/>
        <end position="96"/>
    </location>
</feature>
<gene>
    <name evidence="2" type="ORF">GCM10022403_080350</name>
</gene>
<protein>
    <submittedName>
        <fullName evidence="2">Uncharacterized protein</fullName>
    </submittedName>
</protein>
<evidence type="ECO:0000313" key="2">
    <source>
        <dbReference type="EMBL" id="GAA3835552.1"/>
    </source>
</evidence>
<sequence length="230" mass="25168">MTRHPLPVGTRVSHINQQWARSLPDGTATVIDRKGPWPDGSWEYQVRAACDFSRQPGPDNPESRTTWWPSWATTPSLTKEEPVNNNTSNSESEDGEQEIVSLHRLLARAIAAVDNNVEEAFVVFGLPSLWSLTSPEVRRQALLLAAWEARSATAAELESPTSAGQYAWAFTQYASSWAEQHPGGDAEGFCAGPHSARHAASSLAFDRDDLLVSLETALLLCSRAEAPEES</sequence>
<feature type="compositionally biased region" description="Low complexity" evidence="1">
    <location>
        <begin position="63"/>
        <end position="77"/>
    </location>
</feature>
<name>A0ABP7J7A4_9ACTN</name>
<reference evidence="3" key="1">
    <citation type="journal article" date="2019" name="Int. J. Syst. Evol. Microbiol.">
        <title>The Global Catalogue of Microorganisms (GCM) 10K type strain sequencing project: providing services to taxonomists for standard genome sequencing and annotation.</title>
        <authorList>
            <consortium name="The Broad Institute Genomics Platform"/>
            <consortium name="The Broad Institute Genome Sequencing Center for Infectious Disease"/>
            <person name="Wu L."/>
            <person name="Ma J."/>
        </authorList>
    </citation>
    <scope>NUCLEOTIDE SEQUENCE [LARGE SCALE GENOMIC DNA]</scope>
    <source>
        <strain evidence="3">JCM 17138</strain>
    </source>
</reference>
<dbReference type="RefSeq" id="WP_275775928.1">
    <property type="nucleotide sequence ID" value="NZ_BAABDE010000031.1"/>
</dbReference>
<dbReference type="EMBL" id="BAABDE010000031">
    <property type="protein sequence ID" value="GAA3835552.1"/>
    <property type="molecule type" value="Genomic_DNA"/>
</dbReference>
<comment type="caution">
    <text evidence="2">The sequence shown here is derived from an EMBL/GenBank/DDBJ whole genome shotgun (WGS) entry which is preliminary data.</text>
</comment>
<organism evidence="2 3">
    <name type="scientific">Streptomyces coacervatus</name>
    <dbReference type="NCBI Taxonomy" id="647381"/>
    <lineage>
        <taxon>Bacteria</taxon>
        <taxon>Bacillati</taxon>
        <taxon>Actinomycetota</taxon>
        <taxon>Actinomycetes</taxon>
        <taxon>Kitasatosporales</taxon>
        <taxon>Streptomycetaceae</taxon>
        <taxon>Streptomyces</taxon>
    </lineage>
</organism>
<evidence type="ECO:0000313" key="3">
    <source>
        <dbReference type="Proteomes" id="UP001501009"/>
    </source>
</evidence>
<evidence type="ECO:0000256" key="1">
    <source>
        <dbReference type="SAM" id="MobiDB-lite"/>
    </source>
</evidence>
<accession>A0ABP7J7A4</accession>